<evidence type="ECO:0000256" key="1">
    <source>
        <dbReference type="ARBA" id="ARBA00004141"/>
    </source>
</evidence>
<evidence type="ECO:0000256" key="6">
    <source>
        <dbReference type="RuleBase" id="RU363053"/>
    </source>
</evidence>
<evidence type="ECO:0000313" key="7">
    <source>
        <dbReference type="EMBL" id="CAD6935569.1"/>
    </source>
</evidence>
<dbReference type="EMBL" id="LWDD02001964">
    <property type="protein sequence ID" value="KAE8243538.1"/>
    <property type="molecule type" value="Genomic_DNA"/>
</dbReference>
<dbReference type="Pfam" id="PF04117">
    <property type="entry name" value="Mpv17_PMP22"/>
    <property type="match status" value="1"/>
</dbReference>
<reference evidence="7" key="3">
    <citation type="submission" date="2020-10" db="EMBL/GenBank/DDBJ databases">
        <authorList>
            <person name="Sedaghatjoo S."/>
        </authorList>
    </citation>
    <scope>NUCLEOTIDE SEQUENCE</scope>
    <source>
        <strain evidence="7">AZH3</strain>
    </source>
</reference>
<protein>
    <submittedName>
        <fullName evidence="8">Uncharacterized protein</fullName>
    </submittedName>
</protein>
<keyword evidence="10" id="KW-1185">Reference proteome</keyword>
<evidence type="ECO:0000256" key="4">
    <source>
        <dbReference type="ARBA" id="ARBA00022989"/>
    </source>
</evidence>
<feature type="transmembrane region" description="Helical" evidence="6">
    <location>
        <begin position="184"/>
        <end position="204"/>
    </location>
</feature>
<name>A0A177THV6_9BASI</name>
<gene>
    <name evidence="8" type="ORF">A4X03_0g7732</name>
    <name evidence="7" type="ORF">JKIAZH3_G7664</name>
</gene>
<evidence type="ECO:0000313" key="10">
    <source>
        <dbReference type="Proteomes" id="UP000836402"/>
    </source>
</evidence>
<accession>A0A177THV6</accession>
<dbReference type="InterPro" id="IPR007248">
    <property type="entry name" value="Mpv17_PMP22"/>
</dbReference>
<feature type="transmembrane region" description="Helical" evidence="6">
    <location>
        <begin position="119"/>
        <end position="141"/>
    </location>
</feature>
<dbReference type="PANTHER" id="PTHR11266:SF93">
    <property type="entry name" value="INTEGRAL MEMBRANE PROTEIN 25D9-6"/>
    <property type="match status" value="1"/>
</dbReference>
<comment type="subcellular location">
    <subcellularLocation>
        <location evidence="1">Membrane</location>
        <topology evidence="1">Multi-pass membrane protein</topology>
    </subcellularLocation>
</comment>
<reference evidence="8" key="2">
    <citation type="journal article" date="2019" name="IMA Fungus">
        <title>Genome sequencing and comparison of five Tilletia species to identify candidate genes for the detection of regulated species infecting wheat.</title>
        <authorList>
            <person name="Nguyen H.D.T."/>
            <person name="Sultana T."/>
            <person name="Kesanakurti P."/>
            <person name="Hambleton S."/>
        </authorList>
    </citation>
    <scope>NUCLEOTIDE SEQUENCE</scope>
    <source>
        <strain evidence="8">DAOMC 238032</strain>
    </source>
</reference>
<proteinExistence type="inferred from homology"/>
<feature type="transmembrane region" description="Helical" evidence="6">
    <location>
        <begin position="161"/>
        <end position="178"/>
    </location>
</feature>
<evidence type="ECO:0000313" key="9">
    <source>
        <dbReference type="Proteomes" id="UP000077671"/>
    </source>
</evidence>
<evidence type="ECO:0000256" key="5">
    <source>
        <dbReference type="ARBA" id="ARBA00023136"/>
    </source>
</evidence>
<dbReference type="AlphaFoldDB" id="A0A177THV6"/>
<dbReference type="GO" id="GO:0005778">
    <property type="term" value="C:peroxisomal membrane"/>
    <property type="evidence" value="ECO:0007669"/>
    <property type="project" value="TreeGrafter"/>
</dbReference>
<dbReference type="Proteomes" id="UP000836402">
    <property type="component" value="Unassembled WGS sequence"/>
</dbReference>
<dbReference type="PANTHER" id="PTHR11266">
    <property type="entry name" value="PEROXISOMAL MEMBRANE PROTEIN 2, PXMP2 MPV17"/>
    <property type="match status" value="1"/>
</dbReference>
<dbReference type="Proteomes" id="UP000077671">
    <property type="component" value="Unassembled WGS sequence"/>
</dbReference>
<comment type="caution">
    <text evidence="8">The sequence shown here is derived from an EMBL/GenBank/DDBJ whole genome shotgun (WGS) entry which is preliminary data.</text>
</comment>
<organism evidence="8 9">
    <name type="scientific">Tilletia caries</name>
    <name type="common">wheat bunt fungus</name>
    <dbReference type="NCBI Taxonomy" id="13290"/>
    <lineage>
        <taxon>Eukaryota</taxon>
        <taxon>Fungi</taxon>
        <taxon>Dikarya</taxon>
        <taxon>Basidiomycota</taxon>
        <taxon>Ustilaginomycotina</taxon>
        <taxon>Exobasidiomycetes</taxon>
        <taxon>Tilletiales</taxon>
        <taxon>Tilletiaceae</taxon>
        <taxon>Tilletia</taxon>
    </lineage>
</organism>
<evidence type="ECO:0000313" key="8">
    <source>
        <dbReference type="EMBL" id="KAE8243538.1"/>
    </source>
</evidence>
<sequence>MATIEYQPKVENALLRAYLTRLQAHPLLTKAQTSALASASGELLAARLSGVPPAKPTLRLNGVPGEILKKLDSAGISERVLLMGVYGFFVAAPLGHVLTGALQRAFAGKTSTRDKILQIVAANLITSPINNAVYIASMAFINGARSVDQIVKTIKASFGKVMVTTWITSPLAIAYAQNYLQPELWEPFFVLLKFVMGTYFNTIAKKKQMELARLERLRKGKEAGKRK</sequence>
<evidence type="ECO:0000256" key="2">
    <source>
        <dbReference type="ARBA" id="ARBA00006824"/>
    </source>
</evidence>
<keyword evidence="3 6" id="KW-0812">Transmembrane</keyword>
<comment type="similarity">
    <text evidence="2 6">Belongs to the peroxisomal membrane protein PXMP2/4 family.</text>
</comment>
<keyword evidence="5 6" id="KW-0472">Membrane</keyword>
<feature type="transmembrane region" description="Helical" evidence="6">
    <location>
        <begin position="80"/>
        <end position="99"/>
    </location>
</feature>
<reference evidence="8" key="1">
    <citation type="submission" date="2016-04" db="EMBL/GenBank/DDBJ databases">
        <authorList>
            <person name="Nguyen H.D."/>
            <person name="Kesanakurti P."/>
            <person name="Cullis J."/>
            <person name="Levesque C.A."/>
            <person name="Hambleton S."/>
        </authorList>
    </citation>
    <scope>NUCLEOTIDE SEQUENCE</scope>
    <source>
        <strain evidence="8">DAOMC 238032</strain>
    </source>
</reference>
<evidence type="ECO:0000256" key="3">
    <source>
        <dbReference type="ARBA" id="ARBA00022692"/>
    </source>
</evidence>
<dbReference type="EMBL" id="CAJHJG010003792">
    <property type="protein sequence ID" value="CAD6935569.1"/>
    <property type="molecule type" value="Genomic_DNA"/>
</dbReference>
<keyword evidence="4 6" id="KW-1133">Transmembrane helix</keyword>